<protein>
    <recommendedName>
        <fullName evidence="3">Lipoprotein</fullName>
    </recommendedName>
</protein>
<evidence type="ECO:0008006" key="3">
    <source>
        <dbReference type="Google" id="ProtNLM"/>
    </source>
</evidence>
<organism evidence="1 2">
    <name type="scientific">Clostridium gelidum</name>
    <dbReference type="NCBI Taxonomy" id="704125"/>
    <lineage>
        <taxon>Bacteria</taxon>
        <taxon>Bacillati</taxon>
        <taxon>Bacillota</taxon>
        <taxon>Clostridia</taxon>
        <taxon>Eubacteriales</taxon>
        <taxon>Clostridiaceae</taxon>
        <taxon>Clostridium</taxon>
    </lineage>
</organism>
<evidence type="ECO:0000313" key="1">
    <source>
        <dbReference type="EMBL" id="BCZ48115.1"/>
    </source>
</evidence>
<dbReference type="Proteomes" id="UP000824633">
    <property type="component" value="Chromosome"/>
</dbReference>
<proteinExistence type="predicted"/>
<name>A0ABM7TAI2_9CLOT</name>
<evidence type="ECO:0000313" key="2">
    <source>
        <dbReference type="Proteomes" id="UP000824633"/>
    </source>
</evidence>
<reference evidence="2" key="1">
    <citation type="submission" date="2021-07" db="EMBL/GenBank/DDBJ databases">
        <title>Complete genome sequencing of a Clostridium isolate.</title>
        <authorList>
            <person name="Ueki A."/>
            <person name="Tonouchi A."/>
        </authorList>
    </citation>
    <scope>NUCLEOTIDE SEQUENCE [LARGE SCALE GENOMIC DNA]</scope>
    <source>
        <strain evidence="2">C5S11</strain>
    </source>
</reference>
<accession>A0ABM7TAI2</accession>
<dbReference type="RefSeq" id="WP_224034407.1">
    <property type="nucleotide sequence ID" value="NZ_AP024849.1"/>
</dbReference>
<dbReference type="EMBL" id="AP024849">
    <property type="protein sequence ID" value="BCZ48115.1"/>
    <property type="molecule type" value="Genomic_DNA"/>
</dbReference>
<gene>
    <name evidence="1" type="ORF">psyc5s11_41820</name>
</gene>
<sequence length="209" mass="23982">MFLLLFSFVSCSAPKNISKPKPLSVSIVNDVDTYGLYMSSVKGITLLPKLEETTDKDIQYHWSINSDTKKFKGKTLDTEMFDTPNGPVKEIINSGESVLFIVVAEISYAKPDTLSREINVTLTVEEKDSNNVLAKSELIIEDYSGTYKVKKVFDELKIRSSSDIEIYCALSFQASKYRYDNYKKWYKYKIMSSSDRCILRNFQNYLNSQ</sequence>
<keyword evidence="2" id="KW-1185">Reference proteome</keyword>